<keyword evidence="1" id="KW-0808">Transferase</keyword>
<dbReference type="SMART" id="SM00563">
    <property type="entry name" value="PlsC"/>
    <property type="match status" value="1"/>
</dbReference>
<protein>
    <recommendedName>
        <fullName evidence="3">Phospholipid/glycerol acyltransferase domain-containing protein</fullName>
    </recommendedName>
</protein>
<evidence type="ECO:0000313" key="4">
    <source>
        <dbReference type="EMBL" id="PIS41811.1"/>
    </source>
</evidence>
<dbReference type="InterPro" id="IPR002123">
    <property type="entry name" value="Plipid/glycerol_acylTrfase"/>
</dbReference>
<dbReference type="PANTHER" id="PTHR10434:SF11">
    <property type="entry name" value="1-ACYL-SN-GLYCEROL-3-PHOSPHATE ACYLTRANSFERASE"/>
    <property type="match status" value="1"/>
</dbReference>
<sequence length="210" mass="23647">MAYPLSRNILGPLLKRRLVVIEGLEYIPDSGSFLIVANHVGYQDPILMVTAIALHTHRKIHAIAKWKTLRIPILKRWIGTIPLSRDRSKTIDAALRQLDLGEIVLIYPEGTVNFSDKIIDTKTGAARLAILSGCTVIPAGIRRVSSAPATSFKKYSEILTGRMQLYFGKPMYFVKQQTAELGKNYIHNVHNQIMREVARLAKKEFIPCQL</sequence>
<evidence type="ECO:0000313" key="5">
    <source>
        <dbReference type="Proteomes" id="UP000228711"/>
    </source>
</evidence>
<dbReference type="SUPFAM" id="SSF69593">
    <property type="entry name" value="Glycerol-3-phosphate (1)-acyltransferase"/>
    <property type="match status" value="1"/>
</dbReference>
<evidence type="ECO:0000256" key="1">
    <source>
        <dbReference type="ARBA" id="ARBA00022679"/>
    </source>
</evidence>
<dbReference type="CDD" id="cd07989">
    <property type="entry name" value="LPLAT_AGPAT-like"/>
    <property type="match status" value="1"/>
</dbReference>
<organism evidence="4 5">
    <name type="scientific">Candidatus Kerfeldbacteria bacterium CG08_land_8_20_14_0_20_42_7</name>
    <dbReference type="NCBI Taxonomy" id="2014245"/>
    <lineage>
        <taxon>Bacteria</taxon>
        <taxon>Candidatus Kerfeldiibacteriota</taxon>
    </lineage>
</organism>
<dbReference type="PANTHER" id="PTHR10434">
    <property type="entry name" value="1-ACYL-SN-GLYCEROL-3-PHOSPHATE ACYLTRANSFERASE"/>
    <property type="match status" value="1"/>
</dbReference>
<dbReference type="AlphaFoldDB" id="A0A2H0YTI0"/>
<dbReference type="EMBL" id="PEXV01000043">
    <property type="protein sequence ID" value="PIS41811.1"/>
    <property type="molecule type" value="Genomic_DNA"/>
</dbReference>
<reference evidence="5" key="1">
    <citation type="submission" date="2017-09" db="EMBL/GenBank/DDBJ databases">
        <title>Depth-based differentiation of microbial function through sediment-hosted aquifers and enrichment of novel symbionts in the deep terrestrial subsurface.</title>
        <authorList>
            <person name="Probst A.J."/>
            <person name="Ladd B."/>
            <person name="Jarett J.K."/>
            <person name="Geller-Mcgrath D.E."/>
            <person name="Sieber C.M.K."/>
            <person name="Emerson J.B."/>
            <person name="Anantharaman K."/>
            <person name="Thomas B.C."/>
            <person name="Malmstrom R."/>
            <person name="Stieglmeier M."/>
            <person name="Klingl A."/>
            <person name="Woyke T."/>
            <person name="Ryan C.M."/>
            <person name="Banfield J.F."/>
        </authorList>
    </citation>
    <scope>NUCLEOTIDE SEQUENCE [LARGE SCALE GENOMIC DNA]</scope>
</reference>
<proteinExistence type="predicted"/>
<accession>A0A2H0YTI0</accession>
<evidence type="ECO:0000256" key="2">
    <source>
        <dbReference type="ARBA" id="ARBA00023315"/>
    </source>
</evidence>
<name>A0A2H0YTI0_9BACT</name>
<keyword evidence="2" id="KW-0012">Acyltransferase</keyword>
<dbReference type="Pfam" id="PF01553">
    <property type="entry name" value="Acyltransferase"/>
    <property type="match status" value="1"/>
</dbReference>
<evidence type="ECO:0000259" key="3">
    <source>
        <dbReference type="SMART" id="SM00563"/>
    </source>
</evidence>
<dbReference type="GO" id="GO:0003841">
    <property type="term" value="F:1-acylglycerol-3-phosphate O-acyltransferase activity"/>
    <property type="evidence" value="ECO:0007669"/>
    <property type="project" value="TreeGrafter"/>
</dbReference>
<feature type="domain" description="Phospholipid/glycerol acyltransferase" evidence="3">
    <location>
        <begin position="33"/>
        <end position="144"/>
    </location>
</feature>
<dbReference type="GO" id="GO:0006654">
    <property type="term" value="P:phosphatidic acid biosynthetic process"/>
    <property type="evidence" value="ECO:0007669"/>
    <property type="project" value="TreeGrafter"/>
</dbReference>
<gene>
    <name evidence="4" type="ORF">COT25_01095</name>
</gene>
<dbReference type="Proteomes" id="UP000228711">
    <property type="component" value="Unassembled WGS sequence"/>
</dbReference>
<comment type="caution">
    <text evidence="4">The sequence shown here is derived from an EMBL/GenBank/DDBJ whole genome shotgun (WGS) entry which is preliminary data.</text>
</comment>